<feature type="chain" id="PRO_5021380695" description="D-alanyl-D-alanine dipeptidase" evidence="10">
    <location>
        <begin position="23"/>
        <end position="255"/>
    </location>
</feature>
<accession>A0A4Y8L2R0</accession>
<evidence type="ECO:0000256" key="3">
    <source>
        <dbReference type="ARBA" id="ARBA00022723"/>
    </source>
</evidence>
<comment type="catalytic activity">
    <reaction evidence="1 9">
        <text>D-alanyl-D-alanine + H2O = 2 D-alanine</text>
        <dbReference type="Rhea" id="RHEA:20661"/>
        <dbReference type="ChEBI" id="CHEBI:15377"/>
        <dbReference type="ChEBI" id="CHEBI:57416"/>
        <dbReference type="ChEBI" id="CHEBI:57822"/>
        <dbReference type="EC" id="3.4.13.22"/>
    </reaction>
</comment>
<evidence type="ECO:0000313" key="11">
    <source>
        <dbReference type="EMBL" id="TFD96949.1"/>
    </source>
</evidence>
<feature type="binding site" evidence="9">
    <location>
        <position position="171"/>
    </location>
    <ligand>
        <name>Zn(2+)</name>
        <dbReference type="ChEBI" id="CHEBI:29105"/>
        <note>catalytic</note>
    </ligand>
</feature>
<evidence type="ECO:0000256" key="9">
    <source>
        <dbReference type="HAMAP-Rule" id="MF_01924"/>
    </source>
</evidence>
<dbReference type="OrthoDB" id="9801430at2"/>
<feature type="binding site" evidence="9">
    <location>
        <position position="164"/>
    </location>
    <ligand>
        <name>Zn(2+)</name>
        <dbReference type="ChEBI" id="CHEBI:29105"/>
        <note>catalytic</note>
    </ligand>
</feature>
<dbReference type="Proteomes" id="UP000297861">
    <property type="component" value="Unassembled WGS sequence"/>
</dbReference>
<protein>
    <recommendedName>
        <fullName evidence="9">D-alanyl-D-alanine dipeptidase</fullName>
        <shortName evidence="9">D-Ala-D-Ala dipeptidase</shortName>
        <ecNumber evidence="9">3.4.13.22</ecNumber>
    </recommendedName>
</protein>
<evidence type="ECO:0000256" key="1">
    <source>
        <dbReference type="ARBA" id="ARBA00001362"/>
    </source>
</evidence>
<keyword evidence="5 9" id="KW-0862">Zinc</keyword>
<keyword evidence="10" id="KW-0732">Signal</keyword>
<dbReference type="GO" id="GO:0008270">
    <property type="term" value="F:zinc ion binding"/>
    <property type="evidence" value="ECO:0007669"/>
    <property type="project" value="UniProtKB-UniRule"/>
</dbReference>
<keyword evidence="12" id="KW-1185">Reference proteome</keyword>
<keyword evidence="6 9" id="KW-0224">Dipeptidase</keyword>
<sequence length="255" mass="28781">MSTRCKLIVPLACILLVFSACSDSRDKKSDNHTTEDVLSEVKQDTISVEKTEPVKSRISLYLEGLGLKDVQLLDSSIFVEIKYSTTDNFTKVVLYDSLYQAYLHPMAVDKLLRAQRLLKDGHPDLSLLIYDASRPMSVQKKMYAVVQNTPFHAYVANPSRTGMHNYGMAVDLTICKENGDPLDMGTPFDFFGRAAGINKEDLLVSEGILTKEHVDNRKLLRRIMTDAGFIAIRGEWWHFNASSLEYAKNNIPLIE</sequence>
<feature type="site" description="Transition state stabilizer" evidence="9">
    <location>
        <position position="134"/>
    </location>
</feature>
<dbReference type="EMBL" id="SOML01000004">
    <property type="protein sequence ID" value="TFD96949.1"/>
    <property type="molecule type" value="Genomic_DNA"/>
</dbReference>
<dbReference type="GO" id="GO:0071555">
    <property type="term" value="P:cell wall organization"/>
    <property type="evidence" value="ECO:0007669"/>
    <property type="project" value="UniProtKB-KW"/>
</dbReference>
<comment type="cofactor">
    <cofactor evidence="9">
        <name>Zn(2+)</name>
        <dbReference type="ChEBI" id="CHEBI:29105"/>
    </cofactor>
    <text evidence="9">Binds 1 zinc ion per subunit.</text>
</comment>
<name>A0A4Y8L2R0_9BACT</name>
<evidence type="ECO:0000256" key="5">
    <source>
        <dbReference type="ARBA" id="ARBA00022833"/>
    </source>
</evidence>
<dbReference type="HAMAP" id="MF_01924">
    <property type="entry name" value="A_A_dipeptidase"/>
    <property type="match status" value="1"/>
</dbReference>
<evidence type="ECO:0000256" key="10">
    <source>
        <dbReference type="SAM" id="SignalP"/>
    </source>
</evidence>
<dbReference type="STRING" id="1121485.GCA_000426485_03014"/>
<proteinExistence type="inferred from homology"/>
<feature type="signal peptide" evidence="10">
    <location>
        <begin position="1"/>
        <end position="22"/>
    </location>
</feature>
<keyword evidence="8" id="KW-0961">Cell wall biogenesis/degradation</keyword>
<dbReference type="PANTHER" id="PTHR43126">
    <property type="entry name" value="D-ALANYL-D-ALANINE DIPEPTIDASE"/>
    <property type="match status" value="1"/>
</dbReference>
<evidence type="ECO:0000256" key="4">
    <source>
        <dbReference type="ARBA" id="ARBA00022801"/>
    </source>
</evidence>
<evidence type="ECO:0000256" key="2">
    <source>
        <dbReference type="ARBA" id="ARBA00022670"/>
    </source>
</evidence>
<dbReference type="GO" id="GO:0160237">
    <property type="term" value="F:D-Ala-D-Ala dipeptidase activity"/>
    <property type="evidence" value="ECO:0007669"/>
    <property type="project" value="UniProtKB-EC"/>
</dbReference>
<organism evidence="11 12">
    <name type="scientific">Dysgonomonas capnocytophagoides</name>
    <dbReference type="NCBI Taxonomy" id="45254"/>
    <lineage>
        <taxon>Bacteria</taxon>
        <taxon>Pseudomonadati</taxon>
        <taxon>Bacteroidota</taxon>
        <taxon>Bacteroidia</taxon>
        <taxon>Bacteroidales</taxon>
        <taxon>Dysgonomonadaceae</taxon>
        <taxon>Dysgonomonas</taxon>
    </lineage>
</organism>
<dbReference type="GO" id="GO:0008237">
    <property type="term" value="F:metallopeptidase activity"/>
    <property type="evidence" value="ECO:0007669"/>
    <property type="project" value="UniProtKB-KW"/>
</dbReference>
<reference evidence="11 12" key="1">
    <citation type="submission" date="2019-03" db="EMBL/GenBank/DDBJ databases">
        <title>San Antonio Military Medical Center submission to MRSN (WRAIR), pending publication.</title>
        <authorList>
            <person name="Blyth D.M."/>
            <person name="Mccarthy S.L."/>
            <person name="Schall S.E."/>
            <person name="Stam J.A."/>
            <person name="Ong A.C."/>
            <person name="Mcgann P.T."/>
        </authorList>
    </citation>
    <scope>NUCLEOTIDE SEQUENCE [LARGE SCALE GENOMIC DNA]</scope>
    <source>
        <strain evidence="11 12">MRSN571793</strain>
    </source>
</reference>
<dbReference type="InterPro" id="IPR000755">
    <property type="entry name" value="A_A_dipeptidase"/>
</dbReference>
<evidence type="ECO:0000256" key="8">
    <source>
        <dbReference type="ARBA" id="ARBA00023316"/>
    </source>
</evidence>
<comment type="caution">
    <text evidence="11">The sequence shown here is derived from an EMBL/GenBank/DDBJ whole genome shotgun (WGS) entry which is preliminary data.</text>
</comment>
<keyword evidence="3 9" id="KW-0479">Metal-binding</keyword>
<dbReference type="CDD" id="cd14840">
    <property type="entry name" value="D-Ala-D-Ala_dipeptidase_Aad"/>
    <property type="match status" value="1"/>
</dbReference>
<keyword evidence="4 9" id="KW-0378">Hydrolase</keyword>
<dbReference type="Gene3D" id="3.30.1380.10">
    <property type="match status" value="1"/>
</dbReference>
<gene>
    <name evidence="11" type="ORF">E2605_08965</name>
</gene>
<feature type="active site" description="Proton donor/acceptor" evidence="9">
    <location>
        <position position="235"/>
    </location>
</feature>
<dbReference type="AlphaFoldDB" id="A0A4Y8L2R0"/>
<comment type="function">
    <text evidence="9">Catalyzes hydrolysis of the D-alanyl-D-alanine dipeptide.</text>
</comment>
<evidence type="ECO:0000256" key="6">
    <source>
        <dbReference type="ARBA" id="ARBA00022997"/>
    </source>
</evidence>
<dbReference type="PROSITE" id="PS51257">
    <property type="entry name" value="PROKAR_LIPOPROTEIN"/>
    <property type="match status" value="1"/>
</dbReference>
<dbReference type="EC" id="3.4.13.22" evidence="9"/>
<feature type="binding site" evidence="9">
    <location>
        <position position="238"/>
    </location>
    <ligand>
        <name>Zn(2+)</name>
        <dbReference type="ChEBI" id="CHEBI:29105"/>
        <note>catalytic</note>
    </ligand>
</feature>
<comment type="similarity">
    <text evidence="9">Belongs to the peptidase M15D family.</text>
</comment>
<dbReference type="InterPro" id="IPR009045">
    <property type="entry name" value="Zn_M74/Hedgehog-like"/>
</dbReference>
<keyword evidence="7 9" id="KW-0482">Metalloprotease</keyword>
<evidence type="ECO:0000256" key="7">
    <source>
        <dbReference type="ARBA" id="ARBA00023049"/>
    </source>
</evidence>
<dbReference type="PANTHER" id="PTHR43126:SF2">
    <property type="entry name" value="D-ALANYL-D-ALANINE DIPEPTIDASE"/>
    <property type="match status" value="1"/>
</dbReference>
<dbReference type="SUPFAM" id="SSF55166">
    <property type="entry name" value="Hedgehog/DD-peptidase"/>
    <property type="match status" value="1"/>
</dbReference>
<evidence type="ECO:0000313" key="12">
    <source>
        <dbReference type="Proteomes" id="UP000297861"/>
    </source>
</evidence>
<keyword evidence="2 9" id="KW-0645">Protease</keyword>
<dbReference type="Pfam" id="PF01427">
    <property type="entry name" value="Peptidase_M15"/>
    <property type="match status" value="1"/>
</dbReference>
<dbReference type="GO" id="GO:0006508">
    <property type="term" value="P:proteolysis"/>
    <property type="evidence" value="ECO:0007669"/>
    <property type="project" value="UniProtKB-KW"/>
</dbReference>